<dbReference type="InterPro" id="IPR013766">
    <property type="entry name" value="Thioredoxin_domain"/>
</dbReference>
<feature type="domain" description="Thioredoxin" evidence="1">
    <location>
        <begin position="21"/>
        <end position="148"/>
    </location>
</feature>
<dbReference type="InterPro" id="IPR012336">
    <property type="entry name" value="Thioredoxin-like_fold"/>
</dbReference>
<dbReference type="GO" id="GO:0031397">
    <property type="term" value="P:negative regulation of protein ubiquitination"/>
    <property type="evidence" value="ECO:0007669"/>
    <property type="project" value="TreeGrafter"/>
</dbReference>
<proteinExistence type="predicted"/>
<evidence type="ECO:0000259" key="1">
    <source>
        <dbReference type="PROSITE" id="PS51352"/>
    </source>
</evidence>
<dbReference type="EMBL" id="HBUF01048327">
    <property type="protein sequence ID" value="CAG6620723.1"/>
    <property type="molecule type" value="Transcribed_RNA"/>
</dbReference>
<name>A0A8D8Q080_9HEMI</name>
<protein>
    <submittedName>
        <fullName evidence="2">Nucleoredoxin</fullName>
    </submittedName>
</protein>
<dbReference type="EMBL" id="HBUF01048328">
    <property type="protein sequence ID" value="CAG6620724.1"/>
    <property type="molecule type" value="Transcribed_RNA"/>
</dbReference>
<organism evidence="2">
    <name type="scientific">Cacopsylla melanoneura</name>
    <dbReference type="NCBI Taxonomy" id="428564"/>
    <lineage>
        <taxon>Eukaryota</taxon>
        <taxon>Metazoa</taxon>
        <taxon>Ecdysozoa</taxon>
        <taxon>Arthropoda</taxon>
        <taxon>Hexapoda</taxon>
        <taxon>Insecta</taxon>
        <taxon>Pterygota</taxon>
        <taxon>Neoptera</taxon>
        <taxon>Paraneoptera</taxon>
        <taxon>Hemiptera</taxon>
        <taxon>Sternorrhyncha</taxon>
        <taxon>Psylloidea</taxon>
        <taxon>Psyllidae</taxon>
        <taxon>Psyllinae</taxon>
        <taxon>Cacopsylla</taxon>
    </lineage>
</organism>
<dbReference type="InterPro" id="IPR036249">
    <property type="entry name" value="Thioredoxin-like_sf"/>
</dbReference>
<reference evidence="2" key="1">
    <citation type="submission" date="2021-05" db="EMBL/GenBank/DDBJ databases">
        <authorList>
            <person name="Alioto T."/>
            <person name="Alioto T."/>
            <person name="Gomez Garrido J."/>
        </authorList>
    </citation>
    <scope>NUCLEOTIDE SEQUENCE</scope>
</reference>
<dbReference type="PROSITE" id="PS51352">
    <property type="entry name" value="THIOREDOXIN_2"/>
    <property type="match status" value="1"/>
</dbReference>
<dbReference type="AlphaFoldDB" id="A0A8D8Q080"/>
<dbReference type="Gene3D" id="3.40.30.10">
    <property type="entry name" value="Glutaredoxin"/>
    <property type="match status" value="1"/>
</dbReference>
<accession>A0A8D8Q080</accession>
<dbReference type="PANTHER" id="PTHR46472:SF1">
    <property type="entry name" value="NUCLEOREDOXIN"/>
    <property type="match status" value="1"/>
</dbReference>
<sequence length="151" mass="17106">MSINSPICTSSPKISNIDQSVELLSSVSKFDLGGRCSRNGQERITFHTLTSSCQVLGLYFSAHWCPPCKAFTPQLIETYWTLKEEGRQFEIIFISSDRSETSYQTYLNCMPWLSIPYNHSTTRSSLATLYNIQGIPSLVLLSCKEKKNSKF</sequence>
<evidence type="ECO:0000313" key="2">
    <source>
        <dbReference type="EMBL" id="CAG6620724.1"/>
    </source>
</evidence>
<dbReference type="Pfam" id="PF13905">
    <property type="entry name" value="Thioredoxin_8"/>
    <property type="match status" value="1"/>
</dbReference>
<dbReference type="GO" id="GO:0030178">
    <property type="term" value="P:negative regulation of Wnt signaling pathway"/>
    <property type="evidence" value="ECO:0007669"/>
    <property type="project" value="TreeGrafter"/>
</dbReference>
<dbReference type="GO" id="GO:0004791">
    <property type="term" value="F:thioredoxin-disulfide reductase (NADPH) activity"/>
    <property type="evidence" value="ECO:0007669"/>
    <property type="project" value="TreeGrafter"/>
</dbReference>
<dbReference type="SUPFAM" id="SSF52833">
    <property type="entry name" value="Thioredoxin-like"/>
    <property type="match status" value="1"/>
</dbReference>
<dbReference type="PANTHER" id="PTHR46472">
    <property type="entry name" value="NUCLEOREDOXIN"/>
    <property type="match status" value="1"/>
</dbReference>
<dbReference type="GO" id="GO:0005634">
    <property type="term" value="C:nucleus"/>
    <property type="evidence" value="ECO:0007669"/>
    <property type="project" value="TreeGrafter"/>
</dbReference>